<dbReference type="Pfam" id="PF00593">
    <property type="entry name" value="TonB_dep_Rec_b-barrel"/>
    <property type="match status" value="1"/>
</dbReference>
<evidence type="ECO:0000256" key="4">
    <source>
        <dbReference type="ARBA" id="ARBA00022692"/>
    </source>
</evidence>
<evidence type="ECO:0000256" key="8">
    <source>
        <dbReference type="PROSITE-ProRule" id="PRU01360"/>
    </source>
</evidence>
<dbReference type="RefSeq" id="WP_369331554.1">
    <property type="nucleotide sequence ID" value="NZ_JAULBC010000008.1"/>
</dbReference>
<keyword evidence="3 8" id="KW-1134">Transmembrane beta strand</keyword>
<dbReference type="Gene3D" id="2.60.40.1120">
    <property type="entry name" value="Carboxypeptidase-like, regulatory domain"/>
    <property type="match status" value="1"/>
</dbReference>
<sequence length="1088" mass="117879">MSVYVQAQTLNVKGKIVDNNGTPVGNAGIQVKNKTAGTVSKEDGTFTIHVASNGTLIVSALGFAEQQVEVGGKETVDIVLTKATKVLDEVVVTALGISRQKKSLGYAIQEVKGEQLTQSNEQNVLNSLSGKVAGVQITGASGAVGSSSRIVLRGNSSLGGNNQPLFVIDGVPVSNFATNLGSGGAVDYGNAIAEVDPNNIASISVLKGANAAALYGQQAGNGVVLITTKDGKGAGKKMSLSYSGGFSIENPYILPKFQNQYGQGTYGEEYMWKQYQAGELSLSDIGANTSLDPKSYQDWAQGVGFSYLDGLGNGTNDGVDESWGPRLDAGLLIPQYNSPLDANGNRIATPWVSHPNNIRDFFTTGFTMDNSVALSTSSDKGNTRLALSNQRQQGAIPNTDQNRYTIQLNTTQNFTNRFKINTNVNYVRTENNNLVGQGYNGNNPMQSIMGWFGRQVDMKDLKANWQKEFNGGFPYNWNSNFHDNPFFNVYNNTHSRYKDRMYGNVNLTYQFSKWFNTMVRVGDDWSTEVRKEISVNKTNSTSISKSERTWGGGSFRQNQYNLNTLNADLIFSGSGNITKDISLNYTAGANYQSYKQVYSQLGADQLTVPNVFTISNAKGSPVTGMATSRWRSNSVFGQASLGYKSWLYLDLTARNDWSSTLPEGNWSYFYPSASLSWVFTNVLNINPSILSYGKLRTSVAGVGKGGPNPYSTYGTYGANASGYNGVTLYSISSTLPPLNLMPEKATSSEVGLELQFLNGRLGLDATYYEKVTKNQIMTVDVSGASGFVKSQINAGEIQNKGVELQLNLGLLRSAKGLNWDMNINWAKNSNKVTKLYEDPVTGQKIASYAITSIWSRTIDAIPGQAYGVIRGGTFVRDANGAIVVNDNGMPKYDATPKPVGNITPDWIGGVSNTFTYKNFRFSFLVDARMGGDIFSVTQWFGLQSGVLQPTVDGGIRENGVVAGQNVFTDEKFVTADGKTNTARVNARDFFQSLWDGSEKAIIDASYIKLRQIEFGYTLPAKVTSKLGWLKGAGISLFAHNVALLYTSKSNLAHIDPETGFGVGNDGLGAEQYQIPSNRSIGVKLNINL</sequence>
<keyword evidence="13" id="KW-1185">Reference proteome</keyword>
<dbReference type="InterPro" id="IPR012910">
    <property type="entry name" value="Plug_dom"/>
</dbReference>
<dbReference type="SUPFAM" id="SSF56935">
    <property type="entry name" value="Porins"/>
    <property type="match status" value="1"/>
</dbReference>
<comment type="caution">
    <text evidence="12">The sequence shown here is derived from an EMBL/GenBank/DDBJ whole genome shotgun (WGS) entry which is preliminary data.</text>
</comment>
<keyword evidence="6 8" id="KW-0472">Membrane</keyword>
<dbReference type="InterPro" id="IPR023997">
    <property type="entry name" value="TonB-dep_OMP_SusC/RagA_CS"/>
</dbReference>
<dbReference type="Gene3D" id="2.40.170.20">
    <property type="entry name" value="TonB-dependent receptor, beta-barrel domain"/>
    <property type="match status" value="1"/>
</dbReference>
<keyword evidence="2 8" id="KW-0813">Transport</keyword>
<keyword evidence="5 9" id="KW-0798">TonB box</keyword>
<evidence type="ECO:0000256" key="5">
    <source>
        <dbReference type="ARBA" id="ARBA00023077"/>
    </source>
</evidence>
<protein>
    <submittedName>
        <fullName evidence="12">SusC/RagA family TonB-linked outer membrane protein</fullName>
    </submittedName>
</protein>
<evidence type="ECO:0000259" key="10">
    <source>
        <dbReference type="Pfam" id="PF00593"/>
    </source>
</evidence>
<name>A0ABV3ZJZ0_9BACT</name>
<dbReference type="Pfam" id="PF07715">
    <property type="entry name" value="Plug"/>
    <property type="match status" value="1"/>
</dbReference>
<dbReference type="InterPro" id="IPR039426">
    <property type="entry name" value="TonB-dep_rcpt-like"/>
</dbReference>
<dbReference type="EMBL" id="JAULBC010000008">
    <property type="protein sequence ID" value="MEX6690143.1"/>
    <property type="molecule type" value="Genomic_DNA"/>
</dbReference>
<evidence type="ECO:0000256" key="2">
    <source>
        <dbReference type="ARBA" id="ARBA00022448"/>
    </source>
</evidence>
<comment type="subcellular location">
    <subcellularLocation>
        <location evidence="1 8">Cell outer membrane</location>
        <topology evidence="1 8">Multi-pass membrane protein</topology>
    </subcellularLocation>
</comment>
<proteinExistence type="inferred from homology"/>
<feature type="domain" description="TonB-dependent receptor-like beta-barrel" evidence="10">
    <location>
        <begin position="470"/>
        <end position="877"/>
    </location>
</feature>
<keyword evidence="4 8" id="KW-0812">Transmembrane</keyword>
<evidence type="ECO:0000256" key="9">
    <source>
        <dbReference type="RuleBase" id="RU003357"/>
    </source>
</evidence>
<evidence type="ECO:0000259" key="11">
    <source>
        <dbReference type="Pfam" id="PF07715"/>
    </source>
</evidence>
<dbReference type="InterPro" id="IPR000531">
    <property type="entry name" value="Beta-barrel_TonB"/>
</dbReference>
<accession>A0ABV3ZJZ0</accession>
<evidence type="ECO:0000256" key="3">
    <source>
        <dbReference type="ARBA" id="ARBA00022452"/>
    </source>
</evidence>
<dbReference type="PROSITE" id="PS52016">
    <property type="entry name" value="TONB_DEPENDENT_REC_3"/>
    <property type="match status" value="1"/>
</dbReference>
<evidence type="ECO:0000313" key="13">
    <source>
        <dbReference type="Proteomes" id="UP001560573"/>
    </source>
</evidence>
<dbReference type="InterPro" id="IPR023996">
    <property type="entry name" value="TonB-dep_OMP_SusC/RagA"/>
</dbReference>
<dbReference type="Gene3D" id="2.170.130.10">
    <property type="entry name" value="TonB-dependent receptor, plug domain"/>
    <property type="match status" value="1"/>
</dbReference>
<comment type="similarity">
    <text evidence="8 9">Belongs to the TonB-dependent receptor family.</text>
</comment>
<evidence type="ECO:0000256" key="7">
    <source>
        <dbReference type="ARBA" id="ARBA00023237"/>
    </source>
</evidence>
<dbReference type="InterPro" id="IPR008969">
    <property type="entry name" value="CarboxyPept-like_regulatory"/>
</dbReference>
<dbReference type="InterPro" id="IPR036942">
    <property type="entry name" value="Beta-barrel_TonB_sf"/>
</dbReference>
<dbReference type="SUPFAM" id="SSF49464">
    <property type="entry name" value="Carboxypeptidase regulatory domain-like"/>
    <property type="match status" value="1"/>
</dbReference>
<evidence type="ECO:0000313" key="12">
    <source>
        <dbReference type="EMBL" id="MEX6690143.1"/>
    </source>
</evidence>
<dbReference type="Pfam" id="PF13715">
    <property type="entry name" value="CarbopepD_reg_2"/>
    <property type="match status" value="1"/>
</dbReference>
<organism evidence="12 13">
    <name type="scientific">Danxiaibacter flavus</name>
    <dbReference type="NCBI Taxonomy" id="3049108"/>
    <lineage>
        <taxon>Bacteria</taxon>
        <taxon>Pseudomonadati</taxon>
        <taxon>Bacteroidota</taxon>
        <taxon>Chitinophagia</taxon>
        <taxon>Chitinophagales</taxon>
        <taxon>Chitinophagaceae</taxon>
        <taxon>Danxiaibacter</taxon>
    </lineage>
</organism>
<dbReference type="NCBIfam" id="TIGR04056">
    <property type="entry name" value="OMP_RagA_SusC"/>
    <property type="match status" value="1"/>
</dbReference>
<dbReference type="Proteomes" id="UP001560573">
    <property type="component" value="Unassembled WGS sequence"/>
</dbReference>
<dbReference type="InterPro" id="IPR037066">
    <property type="entry name" value="Plug_dom_sf"/>
</dbReference>
<feature type="domain" description="TonB-dependent receptor plug" evidence="11">
    <location>
        <begin position="101"/>
        <end position="223"/>
    </location>
</feature>
<reference evidence="12 13" key="1">
    <citation type="submission" date="2023-07" db="EMBL/GenBank/DDBJ databases">
        <authorList>
            <person name="Lian W.-H."/>
        </authorList>
    </citation>
    <scope>NUCLEOTIDE SEQUENCE [LARGE SCALE GENOMIC DNA]</scope>
    <source>
        <strain evidence="12 13">SYSU DXS3180</strain>
    </source>
</reference>
<keyword evidence="7 8" id="KW-0998">Cell outer membrane</keyword>
<dbReference type="NCBIfam" id="TIGR04057">
    <property type="entry name" value="SusC_RagA_signa"/>
    <property type="match status" value="1"/>
</dbReference>
<gene>
    <name evidence="12" type="ORF">QTN47_21720</name>
</gene>
<evidence type="ECO:0000256" key="1">
    <source>
        <dbReference type="ARBA" id="ARBA00004571"/>
    </source>
</evidence>
<evidence type="ECO:0000256" key="6">
    <source>
        <dbReference type="ARBA" id="ARBA00023136"/>
    </source>
</evidence>